<name>D6PAZ6_9ARCH</name>
<protein>
    <recommendedName>
        <fullName evidence="3">3-oxoacyl-ACP synthase</fullName>
    </recommendedName>
</protein>
<proteinExistence type="predicted"/>
<evidence type="ECO:0000256" key="1">
    <source>
        <dbReference type="SAM" id="MobiDB-lite"/>
    </source>
</evidence>
<dbReference type="Gene3D" id="1.20.910.10">
    <property type="entry name" value="Heme oxygenase-like"/>
    <property type="match status" value="1"/>
</dbReference>
<reference evidence="2" key="1">
    <citation type="journal article" date="2010" name="ISME J.">
        <title>Metagenome of the Mediterranean deep chlorophyll maximum studied by direct and fosmid library 454 pyrosequencing.</title>
        <authorList>
            <person name="Ghai R."/>
            <person name="Martin-Cuadrado A.B."/>
            <person name="Molto A.G."/>
            <person name="Heredia I.G."/>
            <person name="Cabrera R."/>
            <person name="Martin J."/>
            <person name="Verdu M."/>
            <person name="Deschamps P."/>
            <person name="Moreira D."/>
            <person name="Lopez-Garcia P."/>
            <person name="Mira A."/>
            <person name="Rodriguez-Valera F."/>
        </authorList>
    </citation>
    <scope>NUCLEOTIDE SEQUENCE</scope>
</reference>
<dbReference type="InterPro" id="IPR016084">
    <property type="entry name" value="Haem_Oase-like_multi-hlx"/>
</dbReference>
<evidence type="ECO:0008006" key="3">
    <source>
        <dbReference type="Google" id="ProtNLM"/>
    </source>
</evidence>
<accession>D6PAZ6</accession>
<dbReference type="AlphaFoldDB" id="D6PAZ6"/>
<organism evidence="2">
    <name type="scientific">uncultured archaeon MedDCM-OCT-S02-C115</name>
    <dbReference type="NCBI Taxonomy" id="743083"/>
    <lineage>
        <taxon>Archaea</taxon>
        <taxon>environmental samples</taxon>
    </lineage>
</organism>
<feature type="region of interest" description="Disordered" evidence="1">
    <location>
        <begin position="1"/>
        <end position="23"/>
    </location>
</feature>
<evidence type="ECO:0000313" key="2">
    <source>
        <dbReference type="EMBL" id="ADD92897.1"/>
    </source>
</evidence>
<sequence>MNDGEIMIDGVSNTATTDQTPDDINLNPNAQTCLQQLLRVWLGFERDLSTVPLLRRIDLGTYTVEDHRCLLLNLRQQVIEGSRWITRAASSFDRNHAEIRSTIISHAVEEHRDYELLEKDYVASGGDIEDIQGMERNVGSEALHGYLMHRSSRPNPIDLLGAMWIIEGLGEKMARSWAERIQELTGLSEDSTRFMSYHGHNDAEHMLRFYAMLDEVCVDEKASSSIVKTSKVVARLYRLQLEEVEHGLE</sequence>
<dbReference type="Pfam" id="PF14518">
    <property type="entry name" value="Haem_oxygenas_2"/>
    <property type="match status" value="1"/>
</dbReference>
<dbReference type="EMBL" id="GU942957">
    <property type="protein sequence ID" value="ADD92897.1"/>
    <property type="molecule type" value="Genomic_DNA"/>
</dbReference>
<dbReference type="SUPFAM" id="SSF48613">
    <property type="entry name" value="Heme oxygenase-like"/>
    <property type="match status" value="1"/>
</dbReference>